<dbReference type="Pfam" id="PF00076">
    <property type="entry name" value="RRM_1"/>
    <property type="match status" value="1"/>
</dbReference>
<dbReference type="KEGG" id="pcb:PCHAS_0508500"/>
<dbReference type="GeneID" id="3495596"/>
<dbReference type="EMBL" id="LT608171">
    <property type="protein sequence ID" value="SCL99239.1"/>
    <property type="molecule type" value="Genomic_DNA"/>
</dbReference>
<evidence type="ECO:0000313" key="6">
    <source>
        <dbReference type="EMBL" id="SCM00213.1"/>
    </source>
</evidence>
<dbReference type="PROSITE" id="PS50102">
    <property type="entry name" value="RRM"/>
    <property type="match status" value="1"/>
</dbReference>
<keyword evidence="8" id="KW-1185">Reference proteome</keyword>
<dbReference type="EMBL" id="LT608157">
    <property type="protein sequence ID" value="SCM00213.1"/>
    <property type="molecule type" value="Genomic_DNA"/>
</dbReference>
<feature type="domain" description="RRM" evidence="4">
    <location>
        <begin position="57"/>
        <end position="132"/>
    </location>
</feature>
<dbReference type="InterPro" id="IPR000504">
    <property type="entry name" value="RRM_dom"/>
</dbReference>
<dbReference type="AlphaFoldDB" id="A0A077XB31"/>
<organism evidence="5 10">
    <name type="scientific">Plasmodium chabaudi chabaudi</name>
    <dbReference type="NCBI Taxonomy" id="31271"/>
    <lineage>
        <taxon>Eukaryota</taxon>
        <taxon>Sar</taxon>
        <taxon>Alveolata</taxon>
        <taxon>Apicomplexa</taxon>
        <taxon>Aconoidasida</taxon>
        <taxon>Haemosporida</taxon>
        <taxon>Plasmodiidae</taxon>
        <taxon>Plasmodium</taxon>
        <taxon>Plasmodium (Vinckeia)</taxon>
    </lineage>
</organism>
<dbReference type="Proteomes" id="UP000071118">
    <property type="component" value="Chromosome 5"/>
</dbReference>
<keyword evidence="1" id="KW-0677">Repeat</keyword>
<dbReference type="CDD" id="cd12254">
    <property type="entry name" value="RRM_hnRNPH_ESRPs_RBM12_like"/>
    <property type="match status" value="1"/>
</dbReference>
<reference evidence="7 8" key="1">
    <citation type="journal article" date="2014" name="BMC Biol.">
        <title>A comprehensive evaluation of rodent malaria parasite genomes and gene expression.</title>
        <authorList>
            <person name="Otto T.D."/>
            <person name="Bohme U."/>
            <person name="Jackson A.P."/>
            <person name="Hunt M."/>
            <person name="Franke-Fayard B."/>
            <person name="Hoeijmakers W.A."/>
            <person name="Religa A.A."/>
            <person name="Robertson L."/>
            <person name="Sanders M."/>
            <person name="Ogun S.A."/>
            <person name="Cunningham D."/>
            <person name="Erhart A."/>
            <person name="Billker O."/>
            <person name="Khan S.M."/>
            <person name="Stunnenberg H.G."/>
            <person name="Langhorne J."/>
            <person name="Holder A.A."/>
            <person name="Waters A.P."/>
            <person name="Newbold C.I."/>
            <person name="Pain A."/>
            <person name="Berriman M."/>
            <person name="Janse C.J."/>
        </authorList>
    </citation>
    <scope>NUCLEOTIDE SEQUENCE [LARGE SCALE GENOMIC DNA]</scope>
    <source>
        <strain evidence="7 8">AS</strain>
    </source>
</reference>
<protein>
    <submittedName>
        <fullName evidence="5">RNA-binding protein, putative</fullName>
    </submittedName>
</protein>
<dbReference type="Gene3D" id="3.30.70.330">
    <property type="match status" value="1"/>
</dbReference>
<sequence>MFLKIFENRKYVNALKKLHNTNKMCVTYLLKDNIPFFKTIRGFSEYSQIEEDKVNLPRIKLRGLPFDVSEDEIKNFFSSFKLSNQKNPIHIIKGIKDKPTGHAYVYFDDSEEARNACQHLNRKFLRNRYIEIYIDYVYNHNLAPVKEHVTTLMRDRYKKDNQ</sequence>
<evidence type="ECO:0000259" key="4">
    <source>
        <dbReference type="PROSITE" id="PS50102"/>
    </source>
</evidence>
<reference evidence="9 10" key="3">
    <citation type="submission" date="2016-08" db="EMBL/GenBank/DDBJ databases">
        <authorList>
            <consortium name="Pathogen Informatics"/>
        </authorList>
    </citation>
    <scope>NUCLEOTIDE SEQUENCE [LARGE SCALE GENOMIC DNA]</scope>
    <source>
        <strain evidence="5 10">AJ</strain>
        <strain evidence="7">AS</strain>
        <strain evidence="6 9">CB</strain>
    </source>
</reference>
<dbReference type="InterPro" id="IPR050666">
    <property type="entry name" value="ESRP"/>
</dbReference>
<dbReference type="GO" id="GO:0003723">
    <property type="term" value="F:RNA binding"/>
    <property type="evidence" value="ECO:0007669"/>
    <property type="project" value="UniProtKB-UniRule"/>
</dbReference>
<gene>
    <name evidence="5" type="ORF">PCHAJ_000073500</name>
    <name evidence="7" type="ORF">PCHAS_0508500</name>
    <name evidence="6" type="ORF">PCHCB_000074100</name>
</gene>
<evidence type="ECO:0000313" key="9">
    <source>
        <dbReference type="Proteomes" id="UP000195489"/>
    </source>
</evidence>
<evidence type="ECO:0000313" key="7">
    <source>
        <dbReference type="EMBL" id="VTZ67422.1"/>
    </source>
</evidence>
<evidence type="ECO:0000313" key="5">
    <source>
        <dbReference type="EMBL" id="SCL99239.1"/>
    </source>
</evidence>
<evidence type="ECO:0000313" key="10">
    <source>
        <dbReference type="Proteomes" id="UP000507163"/>
    </source>
</evidence>
<dbReference type="OrthoDB" id="431068at2759"/>
<evidence type="ECO:0000256" key="1">
    <source>
        <dbReference type="ARBA" id="ARBA00022737"/>
    </source>
</evidence>
<dbReference type="SMART" id="SM00360">
    <property type="entry name" value="RRM"/>
    <property type="match status" value="1"/>
</dbReference>
<evidence type="ECO:0000313" key="8">
    <source>
        <dbReference type="Proteomes" id="UP000071118"/>
    </source>
</evidence>
<dbReference type="InterPro" id="IPR035979">
    <property type="entry name" value="RBD_domain_sf"/>
</dbReference>
<dbReference type="Proteomes" id="UP000195489">
    <property type="component" value="Chromosome 5"/>
</dbReference>
<proteinExistence type="predicted"/>
<evidence type="ECO:0000256" key="3">
    <source>
        <dbReference type="PROSITE-ProRule" id="PRU00176"/>
    </source>
</evidence>
<dbReference type="EMBL" id="LK022882">
    <property type="protein sequence ID" value="VTZ67422.1"/>
    <property type="molecule type" value="Genomic_DNA"/>
</dbReference>
<accession>A0A077XB31</accession>
<dbReference type="VEuPathDB" id="PlasmoDB:PCHAS_0508500"/>
<dbReference type="InterPro" id="IPR012677">
    <property type="entry name" value="Nucleotide-bd_a/b_plait_sf"/>
</dbReference>
<name>A0A077XB31_PLACU</name>
<dbReference type="SUPFAM" id="SSF54928">
    <property type="entry name" value="RNA-binding domain, RBD"/>
    <property type="match status" value="1"/>
</dbReference>
<evidence type="ECO:0000256" key="2">
    <source>
        <dbReference type="ARBA" id="ARBA00022884"/>
    </source>
</evidence>
<keyword evidence="2 3" id="KW-0694">RNA-binding</keyword>
<dbReference type="Proteomes" id="UP000507163">
    <property type="component" value="Chromosome 5"/>
</dbReference>
<reference evidence="7" key="2">
    <citation type="submission" date="2014-05" db="EMBL/GenBank/DDBJ databases">
        <authorList>
            <person name="Aslett M.A."/>
            <person name="De Silva N."/>
        </authorList>
    </citation>
    <scope>NUCLEOTIDE SEQUENCE</scope>
    <source>
        <strain evidence="7">AS</strain>
    </source>
</reference>
<dbReference type="PANTHER" id="PTHR13976">
    <property type="entry name" value="HETEROGENEOUS NUCLEAR RIBONUCLEOPROTEIN-RELATED"/>
    <property type="match status" value="1"/>
</dbReference>
<dbReference type="RefSeq" id="XP_742505.2">
    <property type="nucleotide sequence ID" value="XM_737412.2"/>
</dbReference>